<sequence>MMTYSWCLSLSKLSMLALYHNINPSRGFHWALYAVGSGIVGCQVAFTIMFVGPCKPTDPNTAECFTRSALAQAVLNIIFNTFIIVLPIPTIHSLNMPWRQKCFVGFLLGLGSAAMIVSLSRVSTVKALEGDPDILAAQGVLAILSVWEINVGIWCNCLCRLKPFIDKHFPRLAAMLASTTRSKPGGYLSDRGGSGARHGRGGSARYGHKLSDVPREGSQTGYPPPKQVGTVQVLSECEVHAASRERSTDTILKEQRRVFARSLV</sequence>
<feature type="compositionally biased region" description="Gly residues" evidence="6">
    <location>
        <begin position="192"/>
        <end position="204"/>
    </location>
</feature>
<organism evidence="9 10">
    <name type="scientific">Apiospora arundinis</name>
    <dbReference type="NCBI Taxonomy" id="335852"/>
    <lineage>
        <taxon>Eukaryota</taxon>
        <taxon>Fungi</taxon>
        <taxon>Dikarya</taxon>
        <taxon>Ascomycota</taxon>
        <taxon>Pezizomycotina</taxon>
        <taxon>Sordariomycetes</taxon>
        <taxon>Xylariomycetidae</taxon>
        <taxon>Amphisphaeriales</taxon>
        <taxon>Apiosporaceae</taxon>
        <taxon>Apiospora</taxon>
    </lineage>
</organism>
<evidence type="ECO:0000256" key="1">
    <source>
        <dbReference type="ARBA" id="ARBA00004141"/>
    </source>
</evidence>
<dbReference type="Pfam" id="PF20684">
    <property type="entry name" value="Fung_rhodopsin"/>
    <property type="match status" value="1"/>
</dbReference>
<dbReference type="InterPro" id="IPR049326">
    <property type="entry name" value="Rhodopsin_dom_fungi"/>
</dbReference>
<evidence type="ECO:0000313" key="10">
    <source>
        <dbReference type="Proteomes" id="UP001390339"/>
    </source>
</evidence>
<evidence type="ECO:0000256" key="7">
    <source>
        <dbReference type="SAM" id="Phobius"/>
    </source>
</evidence>
<gene>
    <name evidence="9" type="ORF">PGQ11_007846</name>
</gene>
<keyword evidence="2 7" id="KW-0812">Transmembrane</keyword>
<dbReference type="Proteomes" id="UP001390339">
    <property type="component" value="Unassembled WGS sequence"/>
</dbReference>
<keyword evidence="9" id="KW-0378">Hydrolase</keyword>
<feature type="transmembrane region" description="Helical" evidence="7">
    <location>
        <begin position="70"/>
        <end position="91"/>
    </location>
</feature>
<accession>A0ABR2IX62</accession>
<evidence type="ECO:0000259" key="8">
    <source>
        <dbReference type="Pfam" id="PF20684"/>
    </source>
</evidence>
<protein>
    <submittedName>
        <fullName evidence="9">Puromycin-sensitive aminopeptidase</fullName>
    </submittedName>
</protein>
<evidence type="ECO:0000313" key="9">
    <source>
        <dbReference type="EMBL" id="KAK8869268.1"/>
    </source>
</evidence>
<feature type="transmembrane region" description="Helical" evidence="7">
    <location>
        <begin position="103"/>
        <end position="122"/>
    </location>
</feature>
<dbReference type="InterPro" id="IPR052337">
    <property type="entry name" value="SAT4-like"/>
</dbReference>
<keyword evidence="4 7" id="KW-0472">Membrane</keyword>
<dbReference type="EMBL" id="JAPCWZ010000004">
    <property type="protein sequence ID" value="KAK8869268.1"/>
    <property type="molecule type" value="Genomic_DNA"/>
</dbReference>
<dbReference type="PANTHER" id="PTHR33048">
    <property type="entry name" value="PTH11-LIKE INTEGRAL MEMBRANE PROTEIN (AFU_ORTHOLOGUE AFUA_5G11245)"/>
    <property type="match status" value="1"/>
</dbReference>
<evidence type="ECO:0000256" key="4">
    <source>
        <dbReference type="ARBA" id="ARBA00023136"/>
    </source>
</evidence>
<comment type="subcellular location">
    <subcellularLocation>
        <location evidence="1">Membrane</location>
        <topology evidence="1">Multi-pass membrane protein</topology>
    </subcellularLocation>
</comment>
<feature type="region of interest" description="Disordered" evidence="6">
    <location>
        <begin position="185"/>
        <end position="226"/>
    </location>
</feature>
<feature type="transmembrane region" description="Helical" evidence="7">
    <location>
        <begin position="134"/>
        <end position="159"/>
    </location>
</feature>
<evidence type="ECO:0000256" key="6">
    <source>
        <dbReference type="SAM" id="MobiDB-lite"/>
    </source>
</evidence>
<name>A0ABR2IX62_9PEZI</name>
<reference evidence="9 10" key="1">
    <citation type="journal article" date="2024" name="IMA Fungus">
        <title>Apiospora arundinis, a panoply of carbohydrate-active enzymes and secondary metabolites.</title>
        <authorList>
            <person name="Sorensen T."/>
            <person name="Petersen C."/>
            <person name="Muurmann A.T."/>
            <person name="Christiansen J.V."/>
            <person name="Brundto M.L."/>
            <person name="Overgaard C.K."/>
            <person name="Boysen A.T."/>
            <person name="Wollenberg R.D."/>
            <person name="Larsen T.O."/>
            <person name="Sorensen J.L."/>
            <person name="Nielsen K.L."/>
            <person name="Sondergaard T.E."/>
        </authorList>
    </citation>
    <scope>NUCLEOTIDE SEQUENCE [LARGE SCALE GENOMIC DNA]</scope>
    <source>
        <strain evidence="9 10">AAU 773</strain>
    </source>
</reference>
<evidence type="ECO:0000256" key="2">
    <source>
        <dbReference type="ARBA" id="ARBA00022692"/>
    </source>
</evidence>
<comment type="similarity">
    <text evidence="5">Belongs to the SAT4 family.</text>
</comment>
<feature type="domain" description="Rhodopsin" evidence="8">
    <location>
        <begin position="2"/>
        <end position="166"/>
    </location>
</feature>
<evidence type="ECO:0000256" key="3">
    <source>
        <dbReference type="ARBA" id="ARBA00022989"/>
    </source>
</evidence>
<evidence type="ECO:0000256" key="5">
    <source>
        <dbReference type="ARBA" id="ARBA00038359"/>
    </source>
</evidence>
<dbReference type="PANTHER" id="PTHR33048:SF47">
    <property type="entry name" value="INTEGRAL MEMBRANE PROTEIN-RELATED"/>
    <property type="match status" value="1"/>
</dbReference>
<proteinExistence type="inferred from homology"/>
<feature type="transmembrane region" description="Helical" evidence="7">
    <location>
        <begin position="30"/>
        <end position="50"/>
    </location>
</feature>
<keyword evidence="9" id="KW-0645">Protease</keyword>
<keyword evidence="3 7" id="KW-1133">Transmembrane helix</keyword>
<comment type="caution">
    <text evidence="9">The sequence shown here is derived from an EMBL/GenBank/DDBJ whole genome shotgun (WGS) entry which is preliminary data.</text>
</comment>
<keyword evidence="10" id="KW-1185">Reference proteome</keyword>
<dbReference type="GO" id="GO:0004177">
    <property type="term" value="F:aminopeptidase activity"/>
    <property type="evidence" value="ECO:0007669"/>
    <property type="project" value="UniProtKB-KW"/>
</dbReference>
<keyword evidence="9" id="KW-0031">Aminopeptidase</keyword>